<sequence>MTNYFIDEISPNVTSFTSRRHHVFYLIEGESQAYVIDTGMEPSAIRPLLEERTDKPLVLLVTHMHCDHLYHADEFETVYVPAKDLKIWSKLKKEAWFATIVFKAWPKRYAVANYQPFSEGDQFALSSRCAIEVMEAPGILQAQVYLSTTRKN</sequence>
<feature type="domain" description="Metallo-beta-lactamase" evidence="1">
    <location>
        <begin position="22"/>
        <end position="79"/>
    </location>
</feature>
<dbReference type="RefSeq" id="WP_209524642.1">
    <property type="nucleotide sequence ID" value="NZ_JAEEGA010000001.1"/>
</dbReference>
<dbReference type="InterPro" id="IPR001279">
    <property type="entry name" value="Metallo-B-lactamas"/>
</dbReference>
<evidence type="ECO:0000313" key="3">
    <source>
        <dbReference type="Proteomes" id="UP000674938"/>
    </source>
</evidence>
<proteinExistence type="predicted"/>
<dbReference type="AlphaFoldDB" id="A0A940P1J4"/>
<dbReference type="EMBL" id="JAEEGA010000001">
    <property type="protein sequence ID" value="MBP1039754.1"/>
    <property type="molecule type" value="Genomic_DNA"/>
</dbReference>
<evidence type="ECO:0000313" key="2">
    <source>
        <dbReference type="EMBL" id="MBP1039754.1"/>
    </source>
</evidence>
<gene>
    <name evidence="2" type="ORF">I6N95_01905</name>
</gene>
<evidence type="ECO:0000259" key="1">
    <source>
        <dbReference type="Pfam" id="PF00753"/>
    </source>
</evidence>
<name>A0A940P1J4_9ENTE</name>
<dbReference type="Gene3D" id="3.60.15.10">
    <property type="entry name" value="Ribonuclease Z/Hydroxyacylglutathione hydrolase-like"/>
    <property type="match status" value="1"/>
</dbReference>
<reference evidence="2" key="1">
    <citation type="submission" date="2020-12" db="EMBL/GenBank/DDBJ databases">
        <title>Vagococcus allomyrinae sp. nov. and Enterococcus lavae sp. nov., isolated from the larvae of Allomyrina dichotoma.</title>
        <authorList>
            <person name="Lee S.D."/>
        </authorList>
    </citation>
    <scope>NUCLEOTIDE SEQUENCE</scope>
    <source>
        <strain evidence="2">BWB3-3</strain>
    </source>
</reference>
<protein>
    <submittedName>
        <fullName evidence="2">MBL fold metallo-hydrolase</fullName>
    </submittedName>
</protein>
<dbReference type="SUPFAM" id="SSF56281">
    <property type="entry name" value="Metallo-hydrolase/oxidoreductase"/>
    <property type="match status" value="1"/>
</dbReference>
<comment type="caution">
    <text evidence="2">The sequence shown here is derived from an EMBL/GenBank/DDBJ whole genome shotgun (WGS) entry which is preliminary data.</text>
</comment>
<dbReference type="Proteomes" id="UP000674938">
    <property type="component" value="Unassembled WGS sequence"/>
</dbReference>
<keyword evidence="3" id="KW-1185">Reference proteome</keyword>
<organism evidence="2 3">
    <name type="scientific">Vagococcus allomyrinae</name>
    <dbReference type="NCBI Taxonomy" id="2794353"/>
    <lineage>
        <taxon>Bacteria</taxon>
        <taxon>Bacillati</taxon>
        <taxon>Bacillota</taxon>
        <taxon>Bacilli</taxon>
        <taxon>Lactobacillales</taxon>
        <taxon>Enterococcaceae</taxon>
        <taxon>Vagococcus</taxon>
    </lineage>
</organism>
<dbReference type="Pfam" id="PF00753">
    <property type="entry name" value="Lactamase_B"/>
    <property type="match status" value="1"/>
</dbReference>
<dbReference type="InterPro" id="IPR036866">
    <property type="entry name" value="RibonucZ/Hydroxyglut_hydro"/>
</dbReference>
<accession>A0A940P1J4</accession>